<evidence type="ECO:0000313" key="2">
    <source>
        <dbReference type="EMBL" id="HEQ88570.1"/>
    </source>
</evidence>
<protein>
    <submittedName>
        <fullName evidence="2">Nuclear transport factor 2 family protein</fullName>
    </submittedName>
</protein>
<sequence>MVALLLLLATLQAPTPETPPEVPPEAQVLQTLEELRKGEMFLDADHLEPLVAYSMTLVEGCRRLSGRAAFLEPLRSLREAGAVVTRLLFQEVNARVYGASAVVTYRFVRQVKGGPEAGKSEGFSTDVFEKREDGVWILVHRHRVTPCRPHPGSAP</sequence>
<gene>
    <name evidence="3" type="ORF">EG19_05730</name>
    <name evidence="2" type="ORF">ENP06_04070</name>
</gene>
<evidence type="ECO:0000313" key="3">
    <source>
        <dbReference type="EMBL" id="KDA53422.1"/>
    </source>
</evidence>
<dbReference type="AlphaFoldDB" id="A0A062XLL9"/>
<evidence type="ECO:0000259" key="1">
    <source>
        <dbReference type="Pfam" id="PF14534"/>
    </source>
</evidence>
<comment type="caution">
    <text evidence="3">The sequence shown here is derived from an EMBL/GenBank/DDBJ whole genome shotgun (WGS) entry which is preliminary data.</text>
</comment>
<dbReference type="SUPFAM" id="SSF54427">
    <property type="entry name" value="NTF2-like"/>
    <property type="match status" value="1"/>
</dbReference>
<dbReference type="EMBL" id="DSHW01000307">
    <property type="protein sequence ID" value="HEQ88570.1"/>
    <property type="molecule type" value="Genomic_DNA"/>
</dbReference>
<feature type="domain" description="DUF4440" evidence="1">
    <location>
        <begin position="43"/>
        <end position="137"/>
    </location>
</feature>
<reference evidence="2" key="2">
    <citation type="journal article" date="2020" name="mSystems">
        <title>Genome- and Community-Level Interaction Insights into Carbon Utilization and Element Cycling Functions of Hydrothermarchaeota in Hydrothermal Sediment.</title>
        <authorList>
            <person name="Zhou Z."/>
            <person name="Liu Y."/>
            <person name="Xu W."/>
            <person name="Pan J."/>
            <person name="Luo Z.H."/>
            <person name="Li M."/>
        </authorList>
    </citation>
    <scope>NUCLEOTIDE SEQUENCE [LARGE SCALE GENOMIC DNA]</scope>
    <source>
        <strain evidence="2">SpSt-186</strain>
    </source>
</reference>
<evidence type="ECO:0000313" key="4">
    <source>
        <dbReference type="Proteomes" id="UP000027284"/>
    </source>
</evidence>
<dbReference type="Proteomes" id="UP000027284">
    <property type="component" value="Unassembled WGS sequence"/>
</dbReference>
<accession>A0A062XLL9</accession>
<dbReference type="InterPro" id="IPR027843">
    <property type="entry name" value="DUF4440"/>
</dbReference>
<dbReference type="RefSeq" id="WP_038049769.1">
    <property type="nucleotide sequence ID" value="NZ_JMFG01000022.1"/>
</dbReference>
<dbReference type="Gene3D" id="3.10.450.50">
    <property type="match status" value="1"/>
</dbReference>
<dbReference type="OrthoDB" id="1551077at2"/>
<organism evidence="3 4">
    <name type="scientific">Thermoanaerobaculum aquaticum</name>
    <dbReference type="NCBI Taxonomy" id="1312852"/>
    <lineage>
        <taxon>Bacteria</taxon>
        <taxon>Pseudomonadati</taxon>
        <taxon>Acidobacteriota</taxon>
        <taxon>Thermoanaerobaculia</taxon>
        <taxon>Thermoanaerobaculales</taxon>
        <taxon>Thermoanaerobaculaceae</taxon>
        <taxon>Thermoanaerobaculum</taxon>
    </lineage>
</organism>
<name>A0A062XLL9_9BACT</name>
<dbReference type="EMBL" id="JMFG01000022">
    <property type="protein sequence ID" value="KDA53422.1"/>
    <property type="molecule type" value="Genomic_DNA"/>
</dbReference>
<dbReference type="Pfam" id="PF14534">
    <property type="entry name" value="DUF4440"/>
    <property type="match status" value="1"/>
</dbReference>
<proteinExistence type="predicted"/>
<keyword evidence="4" id="KW-1185">Reference proteome</keyword>
<reference evidence="3 4" key="1">
    <citation type="submission" date="2014-04" db="EMBL/GenBank/DDBJ databases">
        <title>The Genome Sequence of Thermoanaerobaculum aquaticum MP-01, The First Cultivated Group 23 Acidobacterium.</title>
        <authorList>
            <person name="Stamps B.W."/>
            <person name="Losey N.A."/>
            <person name="Lawson P.A."/>
            <person name="Stevenson B.S."/>
        </authorList>
    </citation>
    <scope>NUCLEOTIDE SEQUENCE [LARGE SCALE GENOMIC DNA]</scope>
    <source>
        <strain evidence="3 4">MP-01</strain>
    </source>
</reference>
<dbReference type="InterPro" id="IPR032710">
    <property type="entry name" value="NTF2-like_dom_sf"/>
</dbReference>